<comment type="caution">
    <text evidence="1">The sequence shown here is derived from an EMBL/GenBank/DDBJ whole genome shotgun (WGS) entry which is preliminary data.</text>
</comment>
<evidence type="ECO:0000313" key="2">
    <source>
        <dbReference type="Proteomes" id="UP000463051"/>
    </source>
</evidence>
<dbReference type="AlphaFoldDB" id="A0A7X2H3B9"/>
<accession>A0A7X2H3B9</accession>
<reference evidence="1 2" key="1">
    <citation type="submission" date="2019-11" db="EMBL/GenBank/DDBJ databases">
        <title>Paenibacillus monticola sp. nov., a novel PGPR strain isolated from mountain sample in China.</title>
        <authorList>
            <person name="Zhao Q."/>
            <person name="Li H.-P."/>
            <person name="Zhang J.-L."/>
        </authorList>
    </citation>
    <scope>NUCLEOTIDE SEQUENCE [LARGE SCALE GENOMIC DNA]</scope>
    <source>
        <strain evidence="1 2">LC-T2</strain>
    </source>
</reference>
<name>A0A7X2H3B9_9BACL</name>
<sequence>MKEAIDKIKAEMELDQHPHVQVIGNYLLQVLEVNPTAAEKILVEDKTIAKAITTMAEESEKKAQLAHKDKSGEVIKNELHMIFTKTQAIIMYSADQVFDFVLKYFGIAGSPAPVIQAAAAPTPATPSKGRFDISLDDLL</sequence>
<dbReference type="RefSeq" id="WP_154116943.1">
    <property type="nucleotide sequence ID" value="NZ_WJXB01000001.1"/>
</dbReference>
<evidence type="ECO:0000313" key="1">
    <source>
        <dbReference type="EMBL" id="MRN51963.1"/>
    </source>
</evidence>
<gene>
    <name evidence="1" type="ORF">GJB61_02980</name>
</gene>
<dbReference type="EMBL" id="WJXB01000001">
    <property type="protein sequence ID" value="MRN51963.1"/>
    <property type="molecule type" value="Genomic_DNA"/>
</dbReference>
<proteinExistence type="predicted"/>
<organism evidence="1 2">
    <name type="scientific">Paenibacillus monticola</name>
    <dbReference type="NCBI Taxonomy" id="2666075"/>
    <lineage>
        <taxon>Bacteria</taxon>
        <taxon>Bacillati</taxon>
        <taxon>Bacillota</taxon>
        <taxon>Bacilli</taxon>
        <taxon>Bacillales</taxon>
        <taxon>Paenibacillaceae</taxon>
        <taxon>Paenibacillus</taxon>
    </lineage>
</organism>
<dbReference type="Proteomes" id="UP000463051">
    <property type="component" value="Unassembled WGS sequence"/>
</dbReference>
<keyword evidence="2" id="KW-1185">Reference proteome</keyword>
<protein>
    <submittedName>
        <fullName evidence="1">Uncharacterized protein</fullName>
    </submittedName>
</protein>